<gene>
    <name evidence="11" type="ORF">AU210_011357</name>
</gene>
<keyword evidence="3" id="KW-0808">Transferase</keyword>
<feature type="domain" description="Protein kinase" evidence="10">
    <location>
        <begin position="72"/>
        <end position="426"/>
    </location>
</feature>
<evidence type="ECO:0000256" key="5">
    <source>
        <dbReference type="ARBA" id="ARBA00022777"/>
    </source>
</evidence>
<dbReference type="PANTHER" id="PTHR47634:SF9">
    <property type="entry name" value="PROTEIN KINASE DOMAIN-CONTAINING PROTEIN-RELATED"/>
    <property type="match status" value="1"/>
</dbReference>
<keyword evidence="5" id="KW-0418">Kinase</keyword>
<reference evidence="11 12" key="1">
    <citation type="journal article" date="2016" name="Environ. Microbiol.">
        <title>Effector profiles distinguish formae speciales of Fusarium oxysporum.</title>
        <authorList>
            <person name="van Dam P."/>
            <person name="Fokkens L."/>
            <person name="Schmidt S.M."/>
            <person name="Linmans J.H."/>
            <person name="Kistler H.C."/>
            <person name="Ma L.J."/>
            <person name="Rep M."/>
        </authorList>
    </citation>
    <scope>NUCLEOTIDE SEQUENCE [LARGE SCALE GENOMIC DNA]</scope>
    <source>
        <strain evidence="11 12">Forc016</strain>
    </source>
</reference>
<evidence type="ECO:0000256" key="7">
    <source>
        <dbReference type="ARBA" id="ARBA00047899"/>
    </source>
</evidence>
<dbReference type="PANTHER" id="PTHR47634">
    <property type="entry name" value="PROTEIN KINASE DOMAIN-CONTAINING PROTEIN-RELATED"/>
    <property type="match status" value="1"/>
</dbReference>
<evidence type="ECO:0000256" key="8">
    <source>
        <dbReference type="ARBA" id="ARBA00048679"/>
    </source>
</evidence>
<dbReference type="Pfam" id="PF00069">
    <property type="entry name" value="Pkinase"/>
    <property type="match status" value="2"/>
</dbReference>
<sequence>MVSANLLRAARIRISVPSIAVAFFPTYVRQYHGGQTPAQEYRCDVDAEPMHRYRPGGYHPVALGDSLSDGRYKVLHKLGWGSYSTTWAAKDQTHDRYVALKITVAEARRSRDTEIFQSLAASPRNHEGSCYVNQMWDQFTLIGPNGSHDCLVLDLVGPNIADIIDSHCRGDRLPSHAAKSISRQVLQGIDYLASNGIGHGDLHTRNIALEIPELHLLSERDLIARLGDPEMGLVTRRDGKPLSSNIPTCIVRPSSFRHKDVQRLLSSPSIKIIDFGEAFFNHDTLNTLHTPLPVRAPEIVFGDRLNNRVDLWSTGCLIFELVTGQPPFDVVMLTPPMLVQQMIELIDDELPSRWQVKWQETKREASQEKDDWTLQSWMEEVYFDDDKPPEFTRREIRVVAKLIARLMRFEPSTRATPSELLADSWFQ</sequence>
<dbReference type="InterPro" id="IPR017441">
    <property type="entry name" value="Protein_kinase_ATP_BS"/>
</dbReference>
<dbReference type="GO" id="GO:0004674">
    <property type="term" value="F:protein serine/threonine kinase activity"/>
    <property type="evidence" value="ECO:0007669"/>
    <property type="project" value="UniProtKB-KW"/>
</dbReference>
<keyword evidence="2" id="KW-0723">Serine/threonine-protein kinase</keyword>
<protein>
    <recommendedName>
        <fullName evidence="1">non-specific serine/threonine protein kinase</fullName>
        <ecNumber evidence="1">2.7.11.1</ecNumber>
    </recommendedName>
</protein>
<evidence type="ECO:0000313" key="11">
    <source>
        <dbReference type="EMBL" id="PCD28801.1"/>
    </source>
</evidence>
<evidence type="ECO:0000256" key="6">
    <source>
        <dbReference type="ARBA" id="ARBA00022840"/>
    </source>
</evidence>
<comment type="catalytic activity">
    <reaction evidence="7">
        <text>L-threonyl-[protein] + ATP = O-phospho-L-threonyl-[protein] + ADP + H(+)</text>
        <dbReference type="Rhea" id="RHEA:46608"/>
        <dbReference type="Rhea" id="RHEA-COMP:11060"/>
        <dbReference type="Rhea" id="RHEA-COMP:11605"/>
        <dbReference type="ChEBI" id="CHEBI:15378"/>
        <dbReference type="ChEBI" id="CHEBI:30013"/>
        <dbReference type="ChEBI" id="CHEBI:30616"/>
        <dbReference type="ChEBI" id="CHEBI:61977"/>
        <dbReference type="ChEBI" id="CHEBI:456216"/>
        <dbReference type="EC" id="2.7.11.1"/>
    </reaction>
</comment>
<evidence type="ECO:0000256" key="2">
    <source>
        <dbReference type="ARBA" id="ARBA00022527"/>
    </source>
</evidence>
<evidence type="ECO:0000313" key="12">
    <source>
        <dbReference type="Proteomes" id="UP000219602"/>
    </source>
</evidence>
<dbReference type="PROSITE" id="PS50011">
    <property type="entry name" value="PROTEIN_KINASE_DOM"/>
    <property type="match status" value="1"/>
</dbReference>
<dbReference type="GO" id="GO:0005524">
    <property type="term" value="F:ATP binding"/>
    <property type="evidence" value="ECO:0007669"/>
    <property type="project" value="UniProtKB-UniRule"/>
</dbReference>
<comment type="catalytic activity">
    <reaction evidence="8">
        <text>L-seryl-[protein] + ATP = O-phospho-L-seryl-[protein] + ADP + H(+)</text>
        <dbReference type="Rhea" id="RHEA:17989"/>
        <dbReference type="Rhea" id="RHEA-COMP:9863"/>
        <dbReference type="Rhea" id="RHEA-COMP:11604"/>
        <dbReference type="ChEBI" id="CHEBI:15378"/>
        <dbReference type="ChEBI" id="CHEBI:29999"/>
        <dbReference type="ChEBI" id="CHEBI:30616"/>
        <dbReference type="ChEBI" id="CHEBI:83421"/>
        <dbReference type="ChEBI" id="CHEBI:456216"/>
        <dbReference type="EC" id="2.7.11.1"/>
    </reaction>
</comment>
<organism evidence="11 12">
    <name type="scientific">Fusarium oxysporum f. sp. radicis-cucumerinum</name>
    <dbReference type="NCBI Taxonomy" id="327505"/>
    <lineage>
        <taxon>Eukaryota</taxon>
        <taxon>Fungi</taxon>
        <taxon>Dikarya</taxon>
        <taxon>Ascomycota</taxon>
        <taxon>Pezizomycotina</taxon>
        <taxon>Sordariomycetes</taxon>
        <taxon>Hypocreomycetidae</taxon>
        <taxon>Hypocreales</taxon>
        <taxon>Nectriaceae</taxon>
        <taxon>Fusarium</taxon>
        <taxon>Fusarium oxysporum species complex</taxon>
    </lineage>
</organism>
<dbReference type="EC" id="2.7.11.1" evidence="1"/>
<reference evidence="11 12" key="2">
    <citation type="journal article" date="2017" name="Sci. Rep.">
        <title>A mobile pathogenicity chromosome in Fusarium oxysporum for infection of multiple cucurbit species.</title>
        <authorList>
            <person name="van Dam P."/>
            <person name="Fokkens L."/>
            <person name="Ayukawa Y."/>
            <person name="van der Gragt M."/>
            <person name="Ter Horst A."/>
            <person name="Brankovics B."/>
            <person name="Houterman P.M."/>
            <person name="Arie T."/>
            <person name="Rep M."/>
        </authorList>
    </citation>
    <scope>NUCLEOTIDE SEQUENCE [LARGE SCALE GENOMIC DNA]</scope>
    <source>
        <strain evidence="11 12">Forc016</strain>
    </source>
</reference>
<dbReference type="Gene3D" id="3.30.200.20">
    <property type="entry name" value="Phosphorylase Kinase, domain 1"/>
    <property type="match status" value="1"/>
</dbReference>
<dbReference type="AlphaFoldDB" id="A0A2H3GDK6"/>
<evidence type="ECO:0000256" key="9">
    <source>
        <dbReference type="PROSITE-ProRule" id="PRU10141"/>
    </source>
</evidence>
<dbReference type="PROSITE" id="PS00107">
    <property type="entry name" value="PROTEIN_KINASE_ATP"/>
    <property type="match status" value="1"/>
</dbReference>
<dbReference type="GO" id="GO:0000245">
    <property type="term" value="P:spliceosomal complex assembly"/>
    <property type="evidence" value="ECO:0007669"/>
    <property type="project" value="TreeGrafter"/>
</dbReference>
<name>A0A2H3GDK6_FUSOX</name>
<dbReference type="STRING" id="327505.A0A2H3GDK6"/>
<keyword evidence="4 9" id="KW-0547">Nucleotide-binding</keyword>
<dbReference type="InterPro" id="IPR000719">
    <property type="entry name" value="Prot_kinase_dom"/>
</dbReference>
<dbReference type="Proteomes" id="UP000219602">
    <property type="component" value="Chromosome 10"/>
</dbReference>
<dbReference type="EMBL" id="MABQ02000008">
    <property type="protein sequence ID" value="PCD28801.1"/>
    <property type="molecule type" value="Genomic_DNA"/>
</dbReference>
<proteinExistence type="predicted"/>
<feature type="binding site" evidence="9">
    <location>
        <position position="101"/>
    </location>
    <ligand>
        <name>ATP</name>
        <dbReference type="ChEBI" id="CHEBI:30616"/>
    </ligand>
</feature>
<keyword evidence="6 9" id="KW-0067">ATP-binding</keyword>
<evidence type="ECO:0000256" key="1">
    <source>
        <dbReference type="ARBA" id="ARBA00012513"/>
    </source>
</evidence>
<accession>A0A2H3GDK6</accession>
<evidence type="ECO:0000256" key="4">
    <source>
        <dbReference type="ARBA" id="ARBA00022741"/>
    </source>
</evidence>
<dbReference type="SUPFAM" id="SSF56112">
    <property type="entry name" value="Protein kinase-like (PK-like)"/>
    <property type="match status" value="1"/>
</dbReference>
<evidence type="ECO:0000259" key="10">
    <source>
        <dbReference type="PROSITE" id="PS50011"/>
    </source>
</evidence>
<comment type="caution">
    <text evidence="11">The sequence shown here is derived from an EMBL/GenBank/DDBJ whole genome shotgun (WGS) entry which is preliminary data.</text>
</comment>
<dbReference type="InterPro" id="IPR051334">
    <property type="entry name" value="SRPK"/>
</dbReference>
<dbReference type="GO" id="GO:0050684">
    <property type="term" value="P:regulation of mRNA processing"/>
    <property type="evidence" value="ECO:0007669"/>
    <property type="project" value="TreeGrafter"/>
</dbReference>
<dbReference type="InterPro" id="IPR011009">
    <property type="entry name" value="Kinase-like_dom_sf"/>
</dbReference>
<dbReference type="Gene3D" id="1.10.510.10">
    <property type="entry name" value="Transferase(Phosphotransferase) domain 1"/>
    <property type="match status" value="1"/>
</dbReference>
<evidence type="ECO:0000256" key="3">
    <source>
        <dbReference type="ARBA" id="ARBA00022679"/>
    </source>
</evidence>